<dbReference type="PANTHER" id="PTHR22930">
    <property type="match status" value="1"/>
</dbReference>
<sequence>MSSSSFCDFSVFAFNSSNFCFSIFTIAALKDSVDDRFRFERAVEVEGSTTYLATGCSFKSLSFSFRIGASTVGEIVRETVEIIWQELQPEYMPQPTITQFKAISEDFYKIWNFPNVIGTIDGKHVRILCPKNSGSMFFNYKILQGVVDANYQFIAIDVGGYGKQSDGGTFQASDFYKRLITNGIHLPEPEFLPGTNVKAPYVFLADEAYPLLDFLMKPYKGQNIPLDQECFNNRLSRARKSVECAFGILYAKWRLISKAIETDVNTADKIVRCVCILHNLVLKKRRCRTSSY</sequence>
<evidence type="ECO:0000313" key="9">
    <source>
        <dbReference type="EMBL" id="KAJ8971164.1"/>
    </source>
</evidence>
<comment type="similarity">
    <text evidence="3">Belongs to the HARBI1 family.</text>
</comment>
<keyword evidence="6" id="KW-0378">Hydrolase</keyword>
<protein>
    <recommendedName>
        <fullName evidence="8">DDE Tnp4 domain-containing protein</fullName>
    </recommendedName>
</protein>
<evidence type="ECO:0000259" key="8">
    <source>
        <dbReference type="Pfam" id="PF13359"/>
    </source>
</evidence>
<proteinExistence type="inferred from homology"/>
<feature type="domain" description="DDE Tnp4" evidence="8">
    <location>
        <begin position="120"/>
        <end position="279"/>
    </location>
</feature>
<evidence type="ECO:0000256" key="6">
    <source>
        <dbReference type="ARBA" id="ARBA00022801"/>
    </source>
</evidence>
<keyword evidence="7" id="KW-0539">Nucleus</keyword>
<evidence type="ECO:0000256" key="5">
    <source>
        <dbReference type="ARBA" id="ARBA00022723"/>
    </source>
</evidence>
<keyword evidence="10" id="KW-1185">Reference proteome</keyword>
<gene>
    <name evidence="9" type="ORF">NQ317_006551</name>
</gene>
<dbReference type="Proteomes" id="UP001162164">
    <property type="component" value="Unassembled WGS sequence"/>
</dbReference>
<dbReference type="PANTHER" id="PTHR22930:SF269">
    <property type="entry name" value="NUCLEASE HARBI1-LIKE PROTEIN"/>
    <property type="match status" value="1"/>
</dbReference>
<reference evidence="9" key="1">
    <citation type="journal article" date="2023" name="Insect Mol. Biol.">
        <title>Genome sequencing provides insights into the evolution of gene families encoding plant cell wall-degrading enzymes in longhorned beetles.</title>
        <authorList>
            <person name="Shin N.R."/>
            <person name="Okamura Y."/>
            <person name="Kirsch R."/>
            <person name="Pauchet Y."/>
        </authorList>
    </citation>
    <scope>NUCLEOTIDE SEQUENCE</scope>
    <source>
        <strain evidence="9">MMC_N1</strain>
    </source>
</reference>
<keyword evidence="4" id="KW-0540">Nuclease</keyword>
<evidence type="ECO:0000256" key="2">
    <source>
        <dbReference type="ARBA" id="ARBA00004123"/>
    </source>
</evidence>
<comment type="cofactor">
    <cofactor evidence="1">
        <name>a divalent metal cation</name>
        <dbReference type="ChEBI" id="CHEBI:60240"/>
    </cofactor>
</comment>
<accession>A0ABQ9J354</accession>
<dbReference type="InterPro" id="IPR045249">
    <property type="entry name" value="HARBI1-like"/>
</dbReference>
<evidence type="ECO:0000256" key="7">
    <source>
        <dbReference type="ARBA" id="ARBA00023242"/>
    </source>
</evidence>
<evidence type="ECO:0000256" key="4">
    <source>
        <dbReference type="ARBA" id="ARBA00022722"/>
    </source>
</evidence>
<dbReference type="EMBL" id="JAPWTJ010001518">
    <property type="protein sequence ID" value="KAJ8971164.1"/>
    <property type="molecule type" value="Genomic_DNA"/>
</dbReference>
<dbReference type="InterPro" id="IPR027806">
    <property type="entry name" value="HARBI1_dom"/>
</dbReference>
<comment type="subcellular location">
    <subcellularLocation>
        <location evidence="2">Nucleus</location>
    </subcellularLocation>
</comment>
<comment type="caution">
    <text evidence="9">The sequence shown here is derived from an EMBL/GenBank/DDBJ whole genome shotgun (WGS) entry which is preliminary data.</text>
</comment>
<evidence type="ECO:0000256" key="3">
    <source>
        <dbReference type="ARBA" id="ARBA00006958"/>
    </source>
</evidence>
<keyword evidence="5" id="KW-0479">Metal-binding</keyword>
<organism evidence="9 10">
    <name type="scientific">Molorchus minor</name>
    <dbReference type="NCBI Taxonomy" id="1323400"/>
    <lineage>
        <taxon>Eukaryota</taxon>
        <taxon>Metazoa</taxon>
        <taxon>Ecdysozoa</taxon>
        <taxon>Arthropoda</taxon>
        <taxon>Hexapoda</taxon>
        <taxon>Insecta</taxon>
        <taxon>Pterygota</taxon>
        <taxon>Neoptera</taxon>
        <taxon>Endopterygota</taxon>
        <taxon>Coleoptera</taxon>
        <taxon>Polyphaga</taxon>
        <taxon>Cucujiformia</taxon>
        <taxon>Chrysomeloidea</taxon>
        <taxon>Cerambycidae</taxon>
        <taxon>Lamiinae</taxon>
        <taxon>Monochamini</taxon>
        <taxon>Molorchus</taxon>
    </lineage>
</organism>
<evidence type="ECO:0000256" key="1">
    <source>
        <dbReference type="ARBA" id="ARBA00001968"/>
    </source>
</evidence>
<evidence type="ECO:0000313" key="10">
    <source>
        <dbReference type="Proteomes" id="UP001162164"/>
    </source>
</evidence>
<dbReference type="Pfam" id="PF13359">
    <property type="entry name" value="DDE_Tnp_4"/>
    <property type="match status" value="1"/>
</dbReference>
<name>A0ABQ9J354_9CUCU</name>